<dbReference type="Gene3D" id="2.115.10.20">
    <property type="entry name" value="Glycosyl hydrolase domain, family 43"/>
    <property type="match status" value="1"/>
</dbReference>
<dbReference type="InterPro" id="IPR023296">
    <property type="entry name" value="Glyco_hydro_beta-prop_sf"/>
</dbReference>
<dbReference type="InterPro" id="IPR051795">
    <property type="entry name" value="Glycosyl_Hydrlase_43"/>
</dbReference>
<keyword evidence="8" id="KW-1185">Reference proteome</keyword>
<dbReference type="CDD" id="cd08999">
    <property type="entry name" value="GH43_ABN-like"/>
    <property type="match status" value="1"/>
</dbReference>
<dbReference type="InterPro" id="IPR006710">
    <property type="entry name" value="Glyco_hydro_43"/>
</dbReference>
<dbReference type="GO" id="GO:0004553">
    <property type="term" value="F:hydrolase activity, hydrolyzing O-glycosyl compounds"/>
    <property type="evidence" value="ECO:0007669"/>
    <property type="project" value="InterPro"/>
</dbReference>
<name>A0A4Q9GY02_9MICO</name>
<keyword evidence="3 6" id="KW-0326">Glycosidase</keyword>
<evidence type="ECO:0000313" key="7">
    <source>
        <dbReference type="EMBL" id="TBN58498.1"/>
    </source>
</evidence>
<dbReference type="EMBL" id="SISG01000001">
    <property type="protein sequence ID" value="TBN58498.1"/>
    <property type="molecule type" value="Genomic_DNA"/>
</dbReference>
<evidence type="ECO:0000256" key="3">
    <source>
        <dbReference type="ARBA" id="ARBA00023295"/>
    </source>
</evidence>
<reference evidence="8" key="1">
    <citation type="submission" date="2019-02" db="EMBL/GenBank/DDBJ databases">
        <title>Glaciihabitans arcticus sp. nov., a psychrotolerant bacterium isolated from polar soil.</title>
        <authorList>
            <person name="Dahal R.H."/>
        </authorList>
    </citation>
    <scope>NUCLEOTIDE SEQUENCE [LARGE SCALE GENOMIC DNA]</scope>
    <source>
        <strain evidence="8">RP-3-7</strain>
    </source>
</reference>
<dbReference type="Pfam" id="PF04616">
    <property type="entry name" value="Glyco_hydro_43"/>
    <property type="match status" value="1"/>
</dbReference>
<dbReference type="PANTHER" id="PTHR42812">
    <property type="entry name" value="BETA-XYLOSIDASE"/>
    <property type="match status" value="1"/>
</dbReference>
<evidence type="ECO:0000256" key="1">
    <source>
        <dbReference type="ARBA" id="ARBA00009865"/>
    </source>
</evidence>
<dbReference type="AlphaFoldDB" id="A0A4Q9GY02"/>
<evidence type="ECO:0000256" key="4">
    <source>
        <dbReference type="PIRSR" id="PIRSR606710-1"/>
    </source>
</evidence>
<gene>
    <name evidence="7" type="ORF">EYE40_02880</name>
</gene>
<dbReference type="Proteomes" id="UP000294194">
    <property type="component" value="Unassembled WGS sequence"/>
</dbReference>
<keyword evidence="2 6" id="KW-0378">Hydrolase</keyword>
<evidence type="ECO:0008006" key="9">
    <source>
        <dbReference type="Google" id="ProtNLM"/>
    </source>
</evidence>
<sequence>MFALAGCAAPAAAPAESSAPGFAIDADFPDPDLLEVDGTFYAYATNSAAANVQVATSTDLLSWEQLDVDALPELPEWAIRGKTWAPEVTALADGSFALYFTTAQATPSAQCIGVAVSADPLGPFEPVGDPLVCPVEDGGAIDASTFLDDDGTLFLVFKNDGNCCGKDTWLQAAPLSADGLTLLSEPTRLVKQTEAWEGNLVEAPTLVKHGSKYVLFYSANDYGGESYATGYATADSVLGPWTKHGEPLMTTDLSGGVYLGPGGQDVIAGPDGDVIVFHSWDENFIQRGMNVLPLTWVDDEPVVFAG</sequence>
<comment type="caution">
    <text evidence="7">The sequence shown here is derived from an EMBL/GenBank/DDBJ whole genome shotgun (WGS) entry which is preliminary data.</text>
</comment>
<evidence type="ECO:0000256" key="5">
    <source>
        <dbReference type="PIRSR" id="PIRSR606710-2"/>
    </source>
</evidence>
<evidence type="ECO:0000256" key="6">
    <source>
        <dbReference type="RuleBase" id="RU361187"/>
    </source>
</evidence>
<dbReference type="GO" id="GO:0005975">
    <property type="term" value="P:carbohydrate metabolic process"/>
    <property type="evidence" value="ECO:0007669"/>
    <property type="project" value="InterPro"/>
</dbReference>
<organism evidence="7 8">
    <name type="scientific">Glaciihabitans arcticus</name>
    <dbReference type="NCBI Taxonomy" id="2668039"/>
    <lineage>
        <taxon>Bacteria</taxon>
        <taxon>Bacillati</taxon>
        <taxon>Actinomycetota</taxon>
        <taxon>Actinomycetes</taxon>
        <taxon>Micrococcales</taxon>
        <taxon>Microbacteriaceae</taxon>
        <taxon>Glaciihabitans</taxon>
    </lineage>
</organism>
<proteinExistence type="inferred from homology"/>
<dbReference type="PANTHER" id="PTHR42812:SF5">
    <property type="entry name" value="ENDO-ARABINASE"/>
    <property type="match status" value="1"/>
</dbReference>
<feature type="site" description="Important for catalytic activity, responsible for pKa modulation of the active site Glu and correct orientation of both the proton donor and substrate" evidence="5">
    <location>
        <position position="142"/>
    </location>
</feature>
<evidence type="ECO:0000313" key="8">
    <source>
        <dbReference type="Proteomes" id="UP000294194"/>
    </source>
</evidence>
<protein>
    <recommendedName>
        <fullName evidence="9">Glycoside hydrolase</fullName>
    </recommendedName>
</protein>
<feature type="active site" description="Proton acceptor" evidence="4">
    <location>
        <position position="30"/>
    </location>
</feature>
<feature type="active site" description="Proton donor" evidence="4">
    <location>
        <position position="202"/>
    </location>
</feature>
<accession>A0A4Q9GY02</accession>
<dbReference type="SUPFAM" id="SSF75005">
    <property type="entry name" value="Arabinanase/levansucrase/invertase"/>
    <property type="match status" value="1"/>
</dbReference>
<comment type="similarity">
    <text evidence="1 6">Belongs to the glycosyl hydrolase 43 family.</text>
</comment>
<evidence type="ECO:0000256" key="2">
    <source>
        <dbReference type="ARBA" id="ARBA00022801"/>
    </source>
</evidence>